<keyword evidence="2" id="KW-1185">Reference proteome</keyword>
<dbReference type="EMBL" id="CP017675">
    <property type="protein sequence ID" value="APB33552.1"/>
    <property type="molecule type" value="Genomic_DNA"/>
</dbReference>
<protein>
    <submittedName>
        <fullName evidence="1">Uncharacterized protein</fullName>
    </submittedName>
</protein>
<dbReference type="RefSeq" id="WP_071454124.1">
    <property type="nucleotide sequence ID" value="NZ_CP017675.1"/>
</dbReference>
<name>A0A1J0ACA0_9CYAN</name>
<accession>A0A1J0ACA0</accession>
<gene>
    <name evidence="1" type="ORF">GlitD10_1232</name>
</gene>
<evidence type="ECO:0000313" key="1">
    <source>
        <dbReference type="EMBL" id="APB33552.1"/>
    </source>
</evidence>
<reference evidence="1 2" key="1">
    <citation type="submission" date="2016-10" db="EMBL/GenBank/DDBJ databases">
        <title>Description of Gloeomargarita lithophora gen. nov., sp. nov., a thylakoid-bearing basal-branching cyanobacterium with intracellular carbonates, and proposal for Gloeomargaritales ord. nov.</title>
        <authorList>
            <person name="Moreira D."/>
            <person name="Tavera R."/>
            <person name="Benzerara K."/>
            <person name="Skouri-Panet F."/>
            <person name="Couradeau E."/>
            <person name="Gerard E."/>
            <person name="Loussert C."/>
            <person name="Novelo E."/>
            <person name="Zivanovic Y."/>
            <person name="Lopez-Garcia P."/>
        </authorList>
    </citation>
    <scope>NUCLEOTIDE SEQUENCE [LARGE SCALE GENOMIC DNA]</scope>
    <source>
        <strain evidence="1 2">D10</strain>
    </source>
</reference>
<proteinExistence type="predicted"/>
<evidence type="ECO:0000313" key="2">
    <source>
        <dbReference type="Proteomes" id="UP000180235"/>
    </source>
</evidence>
<dbReference type="Proteomes" id="UP000180235">
    <property type="component" value="Chromosome"/>
</dbReference>
<sequence length="92" mass="10877">MEIQKIRTHIGEDGILQIQVPENLKNQNLEIIVIFHPISKREINSDHKTPEELGYSDHFIHHVLGSWEGEPLIRSEQPYYEYRNAREDREAS</sequence>
<dbReference type="KEGG" id="glt:GlitD10_1232"/>
<organism evidence="1 2">
    <name type="scientific">Gloeomargarita lithophora Alchichica-D10</name>
    <dbReference type="NCBI Taxonomy" id="1188229"/>
    <lineage>
        <taxon>Bacteria</taxon>
        <taxon>Bacillati</taxon>
        <taxon>Cyanobacteriota</taxon>
        <taxon>Cyanophyceae</taxon>
        <taxon>Gloeomargaritales</taxon>
        <taxon>Gloeomargaritaceae</taxon>
        <taxon>Gloeomargarita</taxon>
    </lineage>
</organism>
<dbReference type="AlphaFoldDB" id="A0A1J0ACA0"/>
<dbReference type="OrthoDB" id="26670at2"/>